<organism evidence="1 2">
    <name type="scientific">Sphingobacterium thalpophilum</name>
    <dbReference type="NCBI Taxonomy" id="259"/>
    <lineage>
        <taxon>Bacteria</taxon>
        <taxon>Pseudomonadati</taxon>
        <taxon>Bacteroidota</taxon>
        <taxon>Sphingobacteriia</taxon>
        <taxon>Sphingobacteriales</taxon>
        <taxon>Sphingobacteriaceae</taxon>
        <taxon>Sphingobacterium</taxon>
    </lineage>
</organism>
<accession>A0ACD5BWD1</accession>
<gene>
    <name evidence="1" type="ORF">AACH28_14805</name>
</gene>
<evidence type="ECO:0000313" key="1">
    <source>
        <dbReference type="EMBL" id="WZN53916.1"/>
    </source>
</evidence>
<name>A0ACD5BWD1_9SPHI</name>
<protein>
    <submittedName>
        <fullName evidence="1">Uncharacterized protein</fullName>
    </submittedName>
</protein>
<reference evidence="1" key="1">
    <citation type="submission" date="2024-04" db="EMBL/GenBank/DDBJ databases">
        <title>Complete genome sequence of Sphingobacterium thalpophiium BAA-1094.</title>
        <authorList>
            <person name="Adaikpoh B.I."/>
        </authorList>
    </citation>
    <scope>NUCLEOTIDE SEQUENCE</scope>
    <source>
        <strain evidence="1">BAA-1094</strain>
    </source>
</reference>
<proteinExistence type="predicted"/>
<evidence type="ECO:0000313" key="2">
    <source>
        <dbReference type="Proteomes" id="UP001485301"/>
    </source>
</evidence>
<dbReference type="Proteomes" id="UP001485301">
    <property type="component" value="Chromosome"/>
</dbReference>
<dbReference type="EMBL" id="CP151087">
    <property type="protein sequence ID" value="WZN53916.1"/>
    <property type="molecule type" value="Genomic_DNA"/>
</dbReference>
<sequence length="53" mass="5989">MKKTDNKNGIIYLPLEDVESEHCALIVDKGLAQVKELLPLKTVKRIAEKTQII</sequence>
<keyword evidence="2" id="KW-1185">Reference proteome</keyword>